<dbReference type="Proteomes" id="UP000094960">
    <property type="component" value="Chromosome"/>
</dbReference>
<dbReference type="InterPro" id="IPR011047">
    <property type="entry name" value="Quinoprotein_ADH-like_sf"/>
</dbReference>
<dbReference type="Gene3D" id="2.60.120.200">
    <property type="match status" value="1"/>
</dbReference>
<dbReference type="InterPro" id="IPR015943">
    <property type="entry name" value="WD40/YVTN_repeat-like_dom_sf"/>
</dbReference>
<dbReference type="SUPFAM" id="SSF50998">
    <property type="entry name" value="Quinoprotein alcohol dehydrogenase-like"/>
    <property type="match status" value="2"/>
</dbReference>
<organism evidence="1 2">
    <name type="scientific">Streptomyces fodineus</name>
    <dbReference type="NCBI Taxonomy" id="1904616"/>
    <lineage>
        <taxon>Bacteria</taxon>
        <taxon>Bacillati</taxon>
        <taxon>Actinomycetota</taxon>
        <taxon>Actinomycetes</taxon>
        <taxon>Kitasatosporales</taxon>
        <taxon>Streptomycetaceae</taxon>
        <taxon>Streptomyces</taxon>
    </lineage>
</organism>
<keyword evidence="2" id="KW-1185">Reference proteome</keyword>
<dbReference type="SUPFAM" id="SSF49899">
    <property type="entry name" value="Concanavalin A-like lectins/glucanases"/>
    <property type="match status" value="1"/>
</dbReference>
<dbReference type="InterPro" id="IPR051136">
    <property type="entry name" value="Intracellular_Lectin-GPT"/>
</dbReference>
<sequence>MVTVQPVLGTTDDTTVSMNNLRTGWDADQPGLTPEKVSAADFGRLFTTSVDGQVYAQPLVVGTTVVVATETNSVYGIHGVTGAIQWHRALGRPFPFDAVPDCKDLKPTVGITSTPVYDPSTGLVHLTTKVNDGPDPTHPHWYLHALDLATGADHPGWPVTIQGAPANNPANSFDPYAAHQRPGLLLLDGEVFAGFGSHCDQGTYVGYVVGVHTTTRAIRMWATEDSTSGAEAGVWMSGGGLVSDGPGRIFFSTGNGISPAPGPGHPAPGHLAESVVRLATAGTGPLTAQDFFSPSDADNLDAIDQDLGSGGPVALPSPPFTSADHPHLMVHIGKDGRVFLLDRDDLGGRAQGPGGTDHVLGVTGPFKGVWGHPAVWGGGGGHVYVAENDGQLRAYAFGLSDLDQPELTSVGASSAGIGHYPGSPVVTSTGTVPGSALVWVICPGGPLDDNSLCTNATLRAYDAEPAGGVLRLRWSAPIGNSTKFSVPAVSGGRVYVGTGDGKLIAFGRPSGSPLTGGFVDLGSVGVGSSGQATATVTASDTVTVTAVTTDPPFSLPTPPQLPTTLPPAEQLAVPVSFTPTGPGGAVGSLGFSVTVGGTAETVGLGVFGNGTKPGFSASPSVVKFDLADALNVGDRMTLGVLITNTGTTADTISTTRVPAAPFHTGDPPQAILLQPGASVAIAVTYAPTAPSPPAGDADRLTITGASGLSVTVPLHGRAVVGDRKISVTPLILDFGQVPVGGSRTLGFHVKNSGTLTLTLTLAKAPTPPFDDPHPLAEGQQLGPQSDLHPAVVFAPTATGPAKGQYTIDSDSKHPKGKQIVNFTGTGVQGGAVPGPAKDSWSFNGSAALSGADLMLTRAAPNETGSALHTVAVPTGKLRAEFTVEISGGTGADGLAFVLLDPTATPQVLGVGGGGLGYSGLPGIAVTLDTHKNTNDPSANFLAIATGGSGDALTYASTATGIPDLRTGTHDVQVTVAHGHLQVDLDHKRVLDTPLTVPTPALVGFTAATAALTDVHLVRNVAITY</sequence>
<protein>
    <submittedName>
        <fullName evidence="1">Uncharacterized protein</fullName>
    </submittedName>
</protein>
<dbReference type="NCBIfam" id="NF012200">
    <property type="entry name" value="choice_anch_D"/>
    <property type="match status" value="1"/>
</dbReference>
<evidence type="ECO:0000313" key="2">
    <source>
        <dbReference type="Proteomes" id="UP000094960"/>
    </source>
</evidence>
<dbReference type="PANTHER" id="PTHR12223">
    <property type="entry name" value="VESICULAR MANNOSE-BINDING LECTIN"/>
    <property type="match status" value="1"/>
</dbReference>
<dbReference type="Gene3D" id="2.130.10.10">
    <property type="entry name" value="YVTN repeat-like/Quinoprotein amine dehydrogenase"/>
    <property type="match status" value="1"/>
</dbReference>
<dbReference type="InterPro" id="IPR013320">
    <property type="entry name" value="ConA-like_dom_sf"/>
</dbReference>
<dbReference type="EMBL" id="CP017248">
    <property type="protein sequence ID" value="AOR36065.1"/>
    <property type="molecule type" value="Genomic_DNA"/>
</dbReference>
<name>A0A1D7YKD9_9ACTN</name>
<dbReference type="Gene3D" id="2.40.10.480">
    <property type="match status" value="1"/>
</dbReference>
<dbReference type="Gene3D" id="2.60.40.10">
    <property type="entry name" value="Immunoglobulins"/>
    <property type="match status" value="3"/>
</dbReference>
<proteinExistence type="predicted"/>
<dbReference type="GO" id="GO:0005975">
    <property type="term" value="P:carbohydrate metabolic process"/>
    <property type="evidence" value="ECO:0007669"/>
    <property type="project" value="UniProtKB-ARBA"/>
</dbReference>
<dbReference type="InterPro" id="IPR013783">
    <property type="entry name" value="Ig-like_fold"/>
</dbReference>
<evidence type="ECO:0000313" key="1">
    <source>
        <dbReference type="EMBL" id="AOR36065.1"/>
    </source>
</evidence>
<dbReference type="AlphaFoldDB" id="A0A1D7YKD9"/>
<dbReference type="KEGG" id="spun:BFF78_37925"/>
<accession>A0A1D7YKD9</accession>
<reference evidence="2" key="1">
    <citation type="submission" date="2016-09" db="EMBL/GenBank/DDBJ databases">
        <title>Streptomyces puniciscabiei strain:TW1S1 Genome sequencing and assembly.</title>
        <authorList>
            <person name="Kim M.-K."/>
            <person name="Kim S.B."/>
        </authorList>
    </citation>
    <scope>NUCLEOTIDE SEQUENCE [LARGE SCALE GENOMIC DNA]</scope>
    <source>
        <strain evidence="2">TW1S1</strain>
    </source>
</reference>
<gene>
    <name evidence="1" type="ORF">BFF78_37925</name>
</gene>